<comment type="caution">
    <text evidence="1">The sequence shown here is derived from an EMBL/GenBank/DDBJ whole genome shotgun (WGS) entry which is preliminary data.</text>
</comment>
<proteinExistence type="predicted"/>
<evidence type="ECO:0000313" key="2">
    <source>
        <dbReference type="Proteomes" id="UP001060085"/>
    </source>
</evidence>
<keyword evidence="2" id="KW-1185">Reference proteome</keyword>
<dbReference type="EMBL" id="CM044701">
    <property type="protein sequence ID" value="KAI5681644.1"/>
    <property type="molecule type" value="Genomic_DNA"/>
</dbReference>
<protein>
    <submittedName>
        <fullName evidence="1">Uncharacterized protein</fullName>
    </submittedName>
</protein>
<evidence type="ECO:0000313" key="1">
    <source>
        <dbReference type="EMBL" id="KAI5681644.1"/>
    </source>
</evidence>
<accession>A0ACC0CA27</accession>
<organism evidence="1 2">
    <name type="scientific">Catharanthus roseus</name>
    <name type="common">Madagascar periwinkle</name>
    <name type="synonym">Vinca rosea</name>
    <dbReference type="NCBI Taxonomy" id="4058"/>
    <lineage>
        <taxon>Eukaryota</taxon>
        <taxon>Viridiplantae</taxon>
        <taxon>Streptophyta</taxon>
        <taxon>Embryophyta</taxon>
        <taxon>Tracheophyta</taxon>
        <taxon>Spermatophyta</taxon>
        <taxon>Magnoliopsida</taxon>
        <taxon>eudicotyledons</taxon>
        <taxon>Gunneridae</taxon>
        <taxon>Pentapetalae</taxon>
        <taxon>asterids</taxon>
        <taxon>lamiids</taxon>
        <taxon>Gentianales</taxon>
        <taxon>Apocynaceae</taxon>
        <taxon>Rauvolfioideae</taxon>
        <taxon>Vinceae</taxon>
        <taxon>Catharanthinae</taxon>
        <taxon>Catharanthus</taxon>
    </lineage>
</organism>
<sequence>MGVIGGLKVLVLNFIVLELLVKQLRKYFEDSLKWKRERIWCFHLQFEELFWKFGVANEVQNDVKPFNTNSLTSKRNFLANDVCDLNSLLVKTSWILQYISRIFQKHLSRINGGTLKSFENLSLYYYHPFKETMFRTLDLLDLLFELEKDKRVYYHISFKDVDVHLFFGLRELNTFNCASFWRILLFEGMDLRTNPFKGGADGMTQDAQETVELLQGPITRAMTRRIEEEHRGKRVVFEKMIQDLAWQVIGAQEGALKEPRHLIFQVASGGSQRNKFERSQSFKTKQRRRLEPYRR</sequence>
<reference evidence="2" key="1">
    <citation type="journal article" date="2023" name="Nat. Plants">
        <title>Single-cell RNA sequencing provides a high-resolution roadmap for understanding the multicellular compartmentation of specialized metabolism.</title>
        <authorList>
            <person name="Sun S."/>
            <person name="Shen X."/>
            <person name="Li Y."/>
            <person name="Li Y."/>
            <person name="Wang S."/>
            <person name="Li R."/>
            <person name="Zhang H."/>
            <person name="Shen G."/>
            <person name="Guo B."/>
            <person name="Wei J."/>
            <person name="Xu J."/>
            <person name="St-Pierre B."/>
            <person name="Chen S."/>
            <person name="Sun C."/>
        </authorList>
    </citation>
    <scope>NUCLEOTIDE SEQUENCE [LARGE SCALE GENOMIC DNA]</scope>
</reference>
<dbReference type="Proteomes" id="UP001060085">
    <property type="component" value="Linkage Group LG01"/>
</dbReference>
<name>A0ACC0CA27_CATRO</name>
<gene>
    <name evidence="1" type="ORF">M9H77_02872</name>
</gene>